<proteinExistence type="predicted"/>
<sequence length="35" mass="4047">MFLVRSKETLGLAKVQAEESKKEIERVNKQLEKSV</sequence>
<organism evidence="1">
    <name type="scientific">marine sediment metagenome</name>
    <dbReference type="NCBI Taxonomy" id="412755"/>
    <lineage>
        <taxon>unclassified sequences</taxon>
        <taxon>metagenomes</taxon>
        <taxon>ecological metagenomes</taxon>
    </lineage>
</organism>
<name>X1H2N5_9ZZZZ</name>
<gene>
    <name evidence="1" type="ORF">S03H2_50331</name>
</gene>
<evidence type="ECO:0000313" key="1">
    <source>
        <dbReference type="EMBL" id="GAH64426.1"/>
    </source>
</evidence>
<feature type="non-terminal residue" evidence="1">
    <location>
        <position position="35"/>
    </location>
</feature>
<dbReference type="EMBL" id="BARU01031857">
    <property type="protein sequence ID" value="GAH64426.1"/>
    <property type="molecule type" value="Genomic_DNA"/>
</dbReference>
<comment type="caution">
    <text evidence="1">The sequence shown here is derived from an EMBL/GenBank/DDBJ whole genome shotgun (WGS) entry which is preliminary data.</text>
</comment>
<reference evidence="1" key="1">
    <citation type="journal article" date="2014" name="Front. Microbiol.">
        <title>High frequency of phylogenetically diverse reductive dehalogenase-homologous genes in deep subseafloor sedimentary metagenomes.</title>
        <authorList>
            <person name="Kawai M."/>
            <person name="Futagami T."/>
            <person name="Toyoda A."/>
            <person name="Takaki Y."/>
            <person name="Nishi S."/>
            <person name="Hori S."/>
            <person name="Arai W."/>
            <person name="Tsubouchi T."/>
            <person name="Morono Y."/>
            <person name="Uchiyama I."/>
            <person name="Ito T."/>
            <person name="Fujiyama A."/>
            <person name="Inagaki F."/>
            <person name="Takami H."/>
        </authorList>
    </citation>
    <scope>NUCLEOTIDE SEQUENCE</scope>
    <source>
        <strain evidence="1">Expedition CK06-06</strain>
    </source>
</reference>
<dbReference type="AlphaFoldDB" id="X1H2N5"/>
<accession>X1H2N5</accession>
<protein>
    <submittedName>
        <fullName evidence="1">Uncharacterized protein</fullName>
    </submittedName>
</protein>